<feature type="transmembrane region" description="Helical" evidence="1">
    <location>
        <begin position="348"/>
        <end position="367"/>
    </location>
</feature>
<keyword evidence="3" id="KW-1185">Reference proteome</keyword>
<dbReference type="SUPFAM" id="SSF54736">
    <property type="entry name" value="ClpS-like"/>
    <property type="match status" value="1"/>
</dbReference>
<dbReference type="InterPro" id="IPR014719">
    <property type="entry name" value="Ribosomal_bL12_C/ClpS-like"/>
</dbReference>
<accession>A0ABV8V542</accession>
<keyword evidence="1" id="KW-0812">Transmembrane</keyword>
<reference evidence="3" key="1">
    <citation type="journal article" date="2019" name="Int. J. Syst. Evol. Microbiol.">
        <title>The Global Catalogue of Microorganisms (GCM) 10K type strain sequencing project: providing services to taxonomists for standard genome sequencing and annotation.</title>
        <authorList>
            <consortium name="The Broad Institute Genomics Platform"/>
            <consortium name="The Broad Institute Genome Sequencing Center for Infectious Disease"/>
            <person name="Wu L."/>
            <person name="Ma J."/>
        </authorList>
    </citation>
    <scope>NUCLEOTIDE SEQUENCE [LARGE SCALE GENOMIC DNA]</scope>
    <source>
        <strain evidence="3">CECT 8570</strain>
    </source>
</reference>
<feature type="transmembrane region" description="Helical" evidence="1">
    <location>
        <begin position="308"/>
        <end position="328"/>
    </location>
</feature>
<proteinExistence type="predicted"/>
<comment type="caution">
    <text evidence="2">The sequence shown here is derived from an EMBL/GenBank/DDBJ whole genome shotgun (WGS) entry which is preliminary data.</text>
</comment>
<feature type="transmembrane region" description="Helical" evidence="1">
    <location>
        <begin position="185"/>
        <end position="206"/>
    </location>
</feature>
<dbReference type="InterPro" id="IPR010295">
    <property type="entry name" value="DUF898"/>
</dbReference>
<dbReference type="Pfam" id="PF05987">
    <property type="entry name" value="DUF898"/>
    <property type="match status" value="1"/>
</dbReference>
<feature type="transmembrane region" description="Helical" evidence="1">
    <location>
        <begin position="279"/>
        <end position="301"/>
    </location>
</feature>
<dbReference type="EMBL" id="JBHSCX010000011">
    <property type="protein sequence ID" value="MFC4362858.1"/>
    <property type="molecule type" value="Genomic_DNA"/>
</dbReference>
<gene>
    <name evidence="2" type="ORF">ACFOX3_11145</name>
</gene>
<dbReference type="RefSeq" id="WP_290260680.1">
    <property type="nucleotide sequence ID" value="NZ_JAUFQG010000004.1"/>
</dbReference>
<feature type="transmembrane region" description="Helical" evidence="1">
    <location>
        <begin position="110"/>
        <end position="130"/>
    </location>
</feature>
<keyword evidence="1" id="KW-0472">Membrane</keyword>
<name>A0ABV8V542_9GAMM</name>
<protein>
    <submittedName>
        <fullName evidence="2">YjgN family protein</fullName>
    </submittedName>
</protein>
<organism evidence="2 3">
    <name type="scientific">Simiduia curdlanivorans</name>
    <dbReference type="NCBI Taxonomy" id="1492769"/>
    <lineage>
        <taxon>Bacteria</taxon>
        <taxon>Pseudomonadati</taxon>
        <taxon>Pseudomonadota</taxon>
        <taxon>Gammaproteobacteria</taxon>
        <taxon>Cellvibrionales</taxon>
        <taxon>Cellvibrionaceae</taxon>
        <taxon>Simiduia</taxon>
    </lineage>
</organism>
<evidence type="ECO:0000256" key="1">
    <source>
        <dbReference type="SAM" id="Phobius"/>
    </source>
</evidence>
<keyword evidence="1" id="KW-1133">Transmembrane helix</keyword>
<dbReference type="Proteomes" id="UP001595840">
    <property type="component" value="Unassembled WGS sequence"/>
</dbReference>
<evidence type="ECO:0000313" key="3">
    <source>
        <dbReference type="Proteomes" id="UP001595840"/>
    </source>
</evidence>
<dbReference type="Gene3D" id="3.30.1390.10">
    <property type="match status" value="1"/>
</dbReference>
<feature type="transmembrane region" description="Helical" evidence="1">
    <location>
        <begin position="160"/>
        <end position="179"/>
    </location>
</feature>
<feature type="transmembrane region" description="Helical" evidence="1">
    <location>
        <begin position="227"/>
        <end position="249"/>
    </location>
</feature>
<sequence length="418" mass="46240">MTHTYNILLTGQFNEGTDAKQAIAAFAAASGISVEKAQALFTNAPSVIKKNVDETTAKNYQAKLSSLGIQTELEAVATESSAEATPAAKSTSAQKQTIHFSFSGKGYEYFKIWIVNILLVIVTLGLYSPWAKVRNTQYFYGNTTLNGASFAFTADPVKMLIGRLIALGIFILIAALQYYSPLTSLLVTLPLIFVFPWVLNKSLAFYARNTTYRNIRFRFTGTYWPAFKTFFLWPIAATFTFMLLMPIAIQRQQAYIANHHNYGNKSFTFSGKIGDFYKIFLIAIACVVVGAIAGAVVGFIFPPLMALGIAAGYICSIIYFVVAINNLFFNKLNLADHDFKANFDYKDYGLIMIGNFILTIITLGLYIPWAKVKLANYAAQHTSIDVNGDLDKFIAVSQEDPSAFGEEFGDVFDMNVGF</sequence>
<evidence type="ECO:0000313" key="2">
    <source>
        <dbReference type="EMBL" id="MFC4362858.1"/>
    </source>
</evidence>